<dbReference type="EMBL" id="AMFJ01028783">
    <property type="protein sequence ID" value="EKD44671.1"/>
    <property type="molecule type" value="Genomic_DNA"/>
</dbReference>
<evidence type="ECO:0000256" key="1">
    <source>
        <dbReference type="ARBA" id="ARBA00006739"/>
    </source>
</evidence>
<accession>K1Z655</accession>
<feature type="domain" description="Glycosyltransferase 2-like" evidence="4">
    <location>
        <begin position="8"/>
        <end position="147"/>
    </location>
</feature>
<sequence>MRKELVYIILVNWNRWRDTIECLNSLKKLTYSNFKIVVIDNGSTDKSVVKLKKYSSLIKLILLGKNYGFSYANNIGIRWAIKNNAKYVLLLNNDTIVSPDLIDILVKSMHKYPSAGALGVKVYYYDQPDVLWFAGSFIDRYGEFPTHIGLGEVDKGQYDKICDIPFINGSAFFAKAEAIKKIGLLDERYFYMYEDADWTSRFLKAKYRCLYVPQAKIWHKVHSATGGKTPCWWYFDARSRLLWNKSYNPQRSFIRIVSPCLTSIIEDIRISILTKDPKYWLECWKKAFINWLARLIGIKDYLCGYYAECPKIVKNLCWLPLVFLLPQ</sequence>
<protein>
    <recommendedName>
        <fullName evidence="4">Glycosyltransferase 2-like domain-containing protein</fullName>
    </recommendedName>
</protein>
<keyword evidence="3" id="KW-0808">Transferase</keyword>
<dbReference type="InterPro" id="IPR029044">
    <property type="entry name" value="Nucleotide-diphossugar_trans"/>
</dbReference>
<dbReference type="Gene3D" id="3.90.550.10">
    <property type="entry name" value="Spore Coat Polysaccharide Biosynthesis Protein SpsA, Chain A"/>
    <property type="match status" value="1"/>
</dbReference>
<comment type="caution">
    <text evidence="5">The sequence shown here is derived from an EMBL/GenBank/DDBJ whole genome shotgun (WGS) entry which is preliminary data.</text>
</comment>
<dbReference type="CDD" id="cd04186">
    <property type="entry name" value="GT_2_like_c"/>
    <property type="match status" value="1"/>
</dbReference>
<organism evidence="5">
    <name type="scientific">uncultured bacterium</name>
    <name type="common">gcode 4</name>
    <dbReference type="NCBI Taxonomy" id="1234023"/>
    <lineage>
        <taxon>Bacteria</taxon>
        <taxon>environmental samples</taxon>
    </lineage>
</organism>
<dbReference type="AlphaFoldDB" id="K1Z655"/>
<evidence type="ECO:0000259" key="4">
    <source>
        <dbReference type="Pfam" id="PF00535"/>
    </source>
</evidence>
<gene>
    <name evidence="5" type="ORF">ACD_71C00052G0002</name>
</gene>
<dbReference type="Pfam" id="PF00535">
    <property type="entry name" value="Glycos_transf_2"/>
    <property type="match status" value="1"/>
</dbReference>
<keyword evidence="2" id="KW-0328">Glycosyltransferase</keyword>
<reference evidence="5" key="1">
    <citation type="journal article" date="2012" name="Science">
        <title>Fermentation, hydrogen, and sulfur metabolism in multiple uncultivated bacterial phyla.</title>
        <authorList>
            <person name="Wrighton K.C."/>
            <person name="Thomas B.C."/>
            <person name="Sharon I."/>
            <person name="Miller C.S."/>
            <person name="Castelle C.J."/>
            <person name="VerBerkmoes N.C."/>
            <person name="Wilkins M.J."/>
            <person name="Hettich R.L."/>
            <person name="Lipton M.S."/>
            <person name="Williams K.H."/>
            <person name="Long P.E."/>
            <person name="Banfield J.F."/>
        </authorList>
    </citation>
    <scope>NUCLEOTIDE SEQUENCE [LARGE SCALE GENOMIC DNA]</scope>
</reference>
<dbReference type="InterPro" id="IPR001173">
    <property type="entry name" value="Glyco_trans_2-like"/>
</dbReference>
<comment type="similarity">
    <text evidence="1">Belongs to the glycosyltransferase 2 family.</text>
</comment>
<evidence type="ECO:0000313" key="5">
    <source>
        <dbReference type="EMBL" id="EKD44671.1"/>
    </source>
</evidence>
<evidence type="ECO:0000256" key="2">
    <source>
        <dbReference type="ARBA" id="ARBA00022676"/>
    </source>
</evidence>
<dbReference type="PANTHER" id="PTHR43179:SF12">
    <property type="entry name" value="GALACTOFURANOSYLTRANSFERASE GLFT2"/>
    <property type="match status" value="1"/>
</dbReference>
<proteinExistence type="inferred from homology"/>
<name>K1Z655_9BACT</name>
<dbReference type="GO" id="GO:0016757">
    <property type="term" value="F:glycosyltransferase activity"/>
    <property type="evidence" value="ECO:0007669"/>
    <property type="project" value="UniProtKB-KW"/>
</dbReference>
<evidence type="ECO:0000256" key="3">
    <source>
        <dbReference type="ARBA" id="ARBA00022679"/>
    </source>
</evidence>
<dbReference type="SUPFAM" id="SSF53448">
    <property type="entry name" value="Nucleotide-diphospho-sugar transferases"/>
    <property type="match status" value="1"/>
</dbReference>
<dbReference type="PANTHER" id="PTHR43179">
    <property type="entry name" value="RHAMNOSYLTRANSFERASE WBBL"/>
    <property type="match status" value="1"/>
</dbReference>